<organism evidence="1 2">
    <name type="scientific">Camelus bactrianus</name>
    <name type="common">Bactrian camel</name>
    <dbReference type="NCBI Taxonomy" id="9837"/>
    <lineage>
        <taxon>Eukaryota</taxon>
        <taxon>Metazoa</taxon>
        <taxon>Chordata</taxon>
        <taxon>Craniata</taxon>
        <taxon>Vertebrata</taxon>
        <taxon>Euteleostomi</taxon>
        <taxon>Mammalia</taxon>
        <taxon>Eutheria</taxon>
        <taxon>Laurasiatheria</taxon>
        <taxon>Artiodactyla</taxon>
        <taxon>Tylopoda</taxon>
        <taxon>Camelidae</taxon>
        <taxon>Camelus</taxon>
    </lineage>
</organism>
<evidence type="ECO:0000313" key="2">
    <source>
        <dbReference type="RefSeq" id="XP_074220931.1"/>
    </source>
</evidence>
<dbReference type="Proteomes" id="UP001732780">
    <property type="component" value="Chromosome 6"/>
</dbReference>
<reference evidence="2" key="1">
    <citation type="submission" date="2025-08" db="UniProtKB">
        <authorList>
            <consortium name="RefSeq"/>
        </authorList>
    </citation>
    <scope>IDENTIFICATION</scope>
    <source>
        <tissue evidence="2">Blood</tissue>
    </source>
</reference>
<accession>A0AC58QF71</accession>
<gene>
    <name evidence="2" type="primary">LOC105062021</name>
</gene>
<evidence type="ECO:0000313" key="1">
    <source>
        <dbReference type="Proteomes" id="UP001732780"/>
    </source>
</evidence>
<name>A0AC58QF71_CAMBA</name>
<keyword evidence="1" id="KW-1185">Reference proteome</keyword>
<protein>
    <submittedName>
        <fullName evidence="2">Uncharacterized protein LOC105062021</fullName>
    </submittedName>
</protein>
<dbReference type="RefSeq" id="XP_074220931.1">
    <property type="nucleotide sequence ID" value="XM_074364830.1"/>
</dbReference>
<proteinExistence type="predicted"/>
<sequence length="941" mass="102688">MSLCNALDAWGQGTLVTVSSASTKAPSVYPLTARCGDTPGSTVAFGCLVWGYIPEPVTVTWNSGALSSGIHTFPSVLMSSGLYSLSSLVTLPASSSSGKNFICNVAHPASSTKVDKRVELEISEPQPQPGCTCPKCPAPELPGGPSVFVFPPKPKDVLSISGRPEVTCVVVDVGQEDPEVNFNWYIDGVEVRTANTKPKEEQFNSTYRVVSVLTIQHQDWLTGKEFKCKVNNKALPAPIERTISKAKGQTREPQVYTLAPHREELAKDTVSVTCLVKGFYPADINIEWQRNRQPESEGAYATTLPQLDNDGTYFLYSKLSVGKNTWQRGETFTCVVMHEALHNHYTQKSITQSSGKPLLEEESCAEAQSGELDGLWTTISIFITLFLLSVCYSATVTLFKVKWIFSSVVELKRTIVPDYRNMIGPQRYPDHRSELLSHYSARCPASSELSAMLTRTSILRTHGHHRPHPAPCPPSGDQVDSRCYHQPELRGLPVLTGSARGTLGFLWTSRKLASWGSGHGPLSVDTLEPGDQGRFQKGGTLCEMSGGTVLPRPNSLSREASGCATNVQPTSTKAPSAYPLTARCGDTPGSTVAFGCLVWGYIPEPVTVTWNSAAVSSDIHTFPSVLMSLGLYSLSSLVTLPTSTSTGKTFICNVAHPASSTKVDKRHMPAPTDLSPSPINLLSAFFAEPKIPQPQPKPQPQPQPQPKPQPKPEPECTCPKCPAPELLGGPSVFIFPPKPKDVLSISGRPEVTCVVVDVGQEDPEVSFNWYIDGVEVRTANTKPKEEQFNSTYRVVSVLTIQHQDWLTGKELKCKVNNKALPAPIERTISKAKGQTREPQVYTLAPHREELAKDTVSITCLVKGFYPADINVEWQRNGRPESEGAYATTLPQLDNDGTYFLYSKLSVGKNTWQRGETFTCVVMHEALHNHSTQKSITQSSGK</sequence>